<protein>
    <submittedName>
        <fullName evidence="2">Uncharacterized protein</fullName>
    </submittedName>
</protein>
<sequence>MDEAAPCLSHPPAQQAFVETDTALQSFTDLIQESTIVMGRVFSKGYILLYVSLGLLLGWLILPDFHNNDHLSTHRRTGDGILNFFAAFEGYSECNVRASELYATPKKDRLGFYEANTFCHDRKHLLRALSEGGRVGFDAPYQPRGCNYRWFDAEEMCFILERFDGLIFVGDDTLQTIYSGFNILLRRDLALGALDLASMDKSLQEDCRCNNQFVRSDCQQHSLLESDRASQNDHVGSAYFCNRIKHAFLRVDSAEPASLVVEKFQQLAPKASRSKYRPIPVIHSLGPSTLSVGDAEASLLRFVELADESDRNTPMLWIGPTAAGHIDLKDRKGNQEIWDFDHKMTFTAQENEVDVLGMWNMTVQATSWDGMRFGEKVAITQAMMVMNWLSRLESS</sequence>
<dbReference type="Proteomes" id="UP001309876">
    <property type="component" value="Unassembled WGS sequence"/>
</dbReference>
<gene>
    <name evidence="2" type="ORF">LTR05_003672</name>
</gene>
<dbReference type="EMBL" id="JAVRRJ010000003">
    <property type="protein sequence ID" value="KAK5086504.1"/>
    <property type="molecule type" value="Genomic_DNA"/>
</dbReference>
<evidence type="ECO:0000313" key="2">
    <source>
        <dbReference type="EMBL" id="KAK5086504.1"/>
    </source>
</evidence>
<comment type="caution">
    <text evidence="2">The sequence shown here is derived from an EMBL/GenBank/DDBJ whole genome shotgun (WGS) entry which is preliminary data.</text>
</comment>
<dbReference type="AlphaFoldDB" id="A0AAN7YHK5"/>
<keyword evidence="1" id="KW-1133">Transmembrane helix</keyword>
<evidence type="ECO:0000256" key="1">
    <source>
        <dbReference type="SAM" id="Phobius"/>
    </source>
</evidence>
<accession>A0AAN7YHK5</accession>
<proteinExistence type="predicted"/>
<name>A0AAN7YHK5_9EURO</name>
<reference evidence="2 3" key="1">
    <citation type="submission" date="2023-08" db="EMBL/GenBank/DDBJ databases">
        <title>Black Yeasts Isolated from many extreme environments.</title>
        <authorList>
            <person name="Coleine C."/>
            <person name="Stajich J.E."/>
            <person name="Selbmann L."/>
        </authorList>
    </citation>
    <scope>NUCLEOTIDE SEQUENCE [LARGE SCALE GENOMIC DNA]</scope>
    <source>
        <strain evidence="2 3">CCFEE 5910</strain>
    </source>
</reference>
<organism evidence="2 3">
    <name type="scientific">Lithohypha guttulata</name>
    <dbReference type="NCBI Taxonomy" id="1690604"/>
    <lineage>
        <taxon>Eukaryota</taxon>
        <taxon>Fungi</taxon>
        <taxon>Dikarya</taxon>
        <taxon>Ascomycota</taxon>
        <taxon>Pezizomycotina</taxon>
        <taxon>Eurotiomycetes</taxon>
        <taxon>Chaetothyriomycetidae</taxon>
        <taxon>Chaetothyriales</taxon>
        <taxon>Trichomeriaceae</taxon>
        <taxon>Lithohypha</taxon>
    </lineage>
</organism>
<keyword evidence="1" id="KW-0472">Membrane</keyword>
<keyword evidence="1" id="KW-0812">Transmembrane</keyword>
<evidence type="ECO:0000313" key="3">
    <source>
        <dbReference type="Proteomes" id="UP001309876"/>
    </source>
</evidence>
<keyword evidence="3" id="KW-1185">Reference proteome</keyword>
<feature type="transmembrane region" description="Helical" evidence="1">
    <location>
        <begin position="45"/>
        <end position="62"/>
    </location>
</feature>